<name>A0A200PVR8_MACCD</name>
<feature type="region of interest" description="Disordered" evidence="1">
    <location>
        <begin position="76"/>
        <end position="102"/>
    </location>
</feature>
<sequence length="102" mass="11152">MAAAIQIKKRIMHPSFILASEWILSREGLNPIAPLSYPPLTMFKVLIRPPNFISMTSGNETYLKFMKNKTADAAPMGIKPQCGPQQMTGYGSHDDGSLGEVG</sequence>
<comment type="caution">
    <text evidence="2">The sequence shown here is derived from an EMBL/GenBank/DDBJ whole genome shotgun (WGS) entry which is preliminary data.</text>
</comment>
<dbReference type="EMBL" id="MVGT01003956">
    <property type="protein sequence ID" value="OVA02286.1"/>
    <property type="molecule type" value="Genomic_DNA"/>
</dbReference>
<evidence type="ECO:0000256" key="1">
    <source>
        <dbReference type="SAM" id="MobiDB-lite"/>
    </source>
</evidence>
<keyword evidence="3" id="KW-1185">Reference proteome</keyword>
<evidence type="ECO:0000313" key="3">
    <source>
        <dbReference type="Proteomes" id="UP000195402"/>
    </source>
</evidence>
<dbReference type="Proteomes" id="UP000195402">
    <property type="component" value="Unassembled WGS sequence"/>
</dbReference>
<organism evidence="2 3">
    <name type="scientific">Macleaya cordata</name>
    <name type="common">Five-seeded plume-poppy</name>
    <name type="synonym">Bocconia cordata</name>
    <dbReference type="NCBI Taxonomy" id="56857"/>
    <lineage>
        <taxon>Eukaryota</taxon>
        <taxon>Viridiplantae</taxon>
        <taxon>Streptophyta</taxon>
        <taxon>Embryophyta</taxon>
        <taxon>Tracheophyta</taxon>
        <taxon>Spermatophyta</taxon>
        <taxon>Magnoliopsida</taxon>
        <taxon>Ranunculales</taxon>
        <taxon>Papaveraceae</taxon>
        <taxon>Papaveroideae</taxon>
        <taxon>Macleaya</taxon>
    </lineage>
</organism>
<dbReference type="AlphaFoldDB" id="A0A200PVR8"/>
<reference evidence="2 3" key="1">
    <citation type="journal article" date="2017" name="Mol. Plant">
        <title>The Genome of Medicinal Plant Macleaya cordata Provides New Insights into Benzylisoquinoline Alkaloids Metabolism.</title>
        <authorList>
            <person name="Liu X."/>
            <person name="Liu Y."/>
            <person name="Huang P."/>
            <person name="Ma Y."/>
            <person name="Qing Z."/>
            <person name="Tang Q."/>
            <person name="Cao H."/>
            <person name="Cheng P."/>
            <person name="Zheng Y."/>
            <person name="Yuan Z."/>
            <person name="Zhou Y."/>
            <person name="Liu J."/>
            <person name="Tang Z."/>
            <person name="Zhuo Y."/>
            <person name="Zhang Y."/>
            <person name="Yu L."/>
            <person name="Huang J."/>
            <person name="Yang P."/>
            <person name="Peng Q."/>
            <person name="Zhang J."/>
            <person name="Jiang W."/>
            <person name="Zhang Z."/>
            <person name="Lin K."/>
            <person name="Ro D.K."/>
            <person name="Chen X."/>
            <person name="Xiong X."/>
            <person name="Shang Y."/>
            <person name="Huang S."/>
            <person name="Zeng J."/>
        </authorList>
    </citation>
    <scope>NUCLEOTIDE SEQUENCE [LARGE SCALE GENOMIC DNA]</scope>
    <source>
        <strain evidence="3">cv. BLH2017</strain>
        <tissue evidence="2">Root</tissue>
    </source>
</reference>
<proteinExistence type="predicted"/>
<protein>
    <submittedName>
        <fullName evidence="2">Uncharacterized protein</fullName>
    </submittedName>
</protein>
<accession>A0A200PVR8</accession>
<dbReference type="InParanoid" id="A0A200PVR8"/>
<gene>
    <name evidence="2" type="ORF">BVC80_9099g83</name>
</gene>
<evidence type="ECO:0000313" key="2">
    <source>
        <dbReference type="EMBL" id="OVA02286.1"/>
    </source>
</evidence>